<evidence type="ECO:0000313" key="1">
    <source>
        <dbReference type="EMBL" id="EEF76720.1"/>
    </source>
</evidence>
<dbReference type="STRING" id="547042.BACCOPRO_02226"/>
<dbReference type="AlphaFoldDB" id="S0F9F7"/>
<proteinExistence type="predicted"/>
<keyword evidence="2" id="KW-1185">Reference proteome</keyword>
<organism evidence="1 2">
    <name type="scientific">Phocaeicola coprophilus DSM 18228 = JCM 13818</name>
    <dbReference type="NCBI Taxonomy" id="547042"/>
    <lineage>
        <taxon>Bacteria</taxon>
        <taxon>Pseudomonadati</taxon>
        <taxon>Bacteroidota</taxon>
        <taxon>Bacteroidia</taxon>
        <taxon>Bacteroidales</taxon>
        <taxon>Bacteroidaceae</taxon>
        <taxon>Phocaeicola</taxon>
    </lineage>
</organism>
<dbReference type="EMBL" id="ACBW01000149">
    <property type="protein sequence ID" value="EEF76720.1"/>
    <property type="molecule type" value="Genomic_DNA"/>
</dbReference>
<dbReference type="HOGENOM" id="CLU_3212280_0_0_10"/>
<sequence>MIFYSGNLQKKSEKACRLKDYTYLCNRKSNLSILKSQNYVFRRS</sequence>
<gene>
    <name evidence="1" type="ORF">BACCOPRO_02226</name>
</gene>
<dbReference type="Proteomes" id="UP000014073">
    <property type="component" value="Unassembled WGS sequence"/>
</dbReference>
<protein>
    <submittedName>
        <fullName evidence="1">Uncharacterized protein</fullName>
    </submittedName>
</protein>
<name>S0F9F7_9BACT</name>
<accession>S0F9F7</accession>
<comment type="caution">
    <text evidence="1">The sequence shown here is derived from an EMBL/GenBank/DDBJ whole genome shotgun (WGS) entry which is preliminary data.</text>
</comment>
<reference evidence="1 2" key="1">
    <citation type="submission" date="2008-12" db="EMBL/GenBank/DDBJ databases">
        <authorList>
            <person name="Fulton L."/>
            <person name="Clifton S."/>
            <person name="Fulton B."/>
            <person name="Xu J."/>
            <person name="Minx P."/>
            <person name="Pepin K.H."/>
            <person name="Johnson M."/>
            <person name="Bhonagiri V."/>
            <person name="Nash W.E."/>
            <person name="Mardis E.R."/>
            <person name="Wilson R.K."/>
        </authorList>
    </citation>
    <scope>NUCLEOTIDE SEQUENCE [LARGE SCALE GENOMIC DNA]</scope>
    <source>
        <strain evidence="1 2">DSM 18228</strain>
    </source>
</reference>
<evidence type="ECO:0000313" key="2">
    <source>
        <dbReference type="Proteomes" id="UP000014073"/>
    </source>
</evidence>